<dbReference type="OrthoDB" id="9155413at2"/>
<dbReference type="InterPro" id="IPR036388">
    <property type="entry name" value="WH-like_DNA-bd_sf"/>
</dbReference>
<reference evidence="3 4" key="1">
    <citation type="submission" date="2018-05" db="EMBL/GenBank/DDBJ databases">
        <title>Genetic diversity of glacier-inhabiting Cryobacterium bacteria in China and description of Cryobacterium mengkeensis sp. nov. and Arthrobacter glacialis sp. nov.</title>
        <authorList>
            <person name="Liu Q."/>
            <person name="Xin Y.-H."/>
        </authorList>
    </citation>
    <scope>NUCLEOTIDE SEQUENCE [LARGE SCALE GENOMIC DNA]</scope>
    <source>
        <strain evidence="3 4">GP3</strain>
    </source>
</reference>
<feature type="region of interest" description="Disordered" evidence="1">
    <location>
        <begin position="162"/>
        <end position="183"/>
    </location>
</feature>
<dbReference type="InterPro" id="IPR036390">
    <property type="entry name" value="WH_DNA-bd_sf"/>
</dbReference>
<organism evidence="3 4">
    <name type="scientific">Arthrobacter psychrochitiniphilus</name>
    <dbReference type="NCBI Taxonomy" id="291045"/>
    <lineage>
        <taxon>Bacteria</taxon>
        <taxon>Bacillati</taxon>
        <taxon>Actinomycetota</taxon>
        <taxon>Actinomycetes</taxon>
        <taxon>Micrococcales</taxon>
        <taxon>Micrococcaceae</taxon>
        <taxon>Arthrobacter</taxon>
    </lineage>
</organism>
<feature type="domain" description="HTH marR-type" evidence="2">
    <location>
        <begin position="18"/>
        <end position="154"/>
    </location>
</feature>
<evidence type="ECO:0000313" key="3">
    <source>
        <dbReference type="EMBL" id="PXA64422.1"/>
    </source>
</evidence>
<dbReference type="PANTHER" id="PTHR33164:SF57">
    <property type="entry name" value="MARR-FAMILY TRANSCRIPTIONAL REGULATOR"/>
    <property type="match status" value="1"/>
</dbReference>
<dbReference type="Pfam" id="PF01047">
    <property type="entry name" value="MarR"/>
    <property type="match status" value="1"/>
</dbReference>
<gene>
    <name evidence="3" type="ORF">CVS29_14825</name>
</gene>
<dbReference type="PROSITE" id="PS50995">
    <property type="entry name" value="HTH_MARR_2"/>
    <property type="match status" value="1"/>
</dbReference>
<dbReference type="Gene3D" id="1.10.10.10">
    <property type="entry name" value="Winged helix-like DNA-binding domain superfamily/Winged helix DNA-binding domain"/>
    <property type="match status" value="1"/>
</dbReference>
<evidence type="ECO:0000259" key="2">
    <source>
        <dbReference type="PROSITE" id="PS50995"/>
    </source>
</evidence>
<protein>
    <recommendedName>
        <fullName evidence="2">HTH marR-type domain-containing protein</fullName>
    </recommendedName>
</protein>
<evidence type="ECO:0000256" key="1">
    <source>
        <dbReference type="SAM" id="MobiDB-lite"/>
    </source>
</evidence>
<proteinExistence type="predicted"/>
<keyword evidence="4" id="KW-1185">Reference proteome</keyword>
<dbReference type="InterPro" id="IPR000835">
    <property type="entry name" value="HTH_MarR-typ"/>
</dbReference>
<dbReference type="SMART" id="SM00347">
    <property type="entry name" value="HTH_MARR"/>
    <property type="match status" value="1"/>
</dbReference>
<accession>A0A2V3DN74</accession>
<comment type="caution">
    <text evidence="3">The sequence shown here is derived from an EMBL/GenBank/DDBJ whole genome shotgun (WGS) entry which is preliminary data.</text>
</comment>
<dbReference type="PANTHER" id="PTHR33164">
    <property type="entry name" value="TRANSCRIPTIONAL REGULATOR, MARR FAMILY"/>
    <property type="match status" value="1"/>
</dbReference>
<dbReference type="GO" id="GO:0006950">
    <property type="term" value="P:response to stress"/>
    <property type="evidence" value="ECO:0007669"/>
    <property type="project" value="TreeGrafter"/>
</dbReference>
<evidence type="ECO:0000313" key="4">
    <source>
        <dbReference type="Proteomes" id="UP000246303"/>
    </source>
</evidence>
<dbReference type="AlphaFoldDB" id="A0A2V3DN74"/>
<dbReference type="EMBL" id="QHLZ01000011">
    <property type="protein sequence ID" value="PXA64422.1"/>
    <property type="molecule type" value="Genomic_DNA"/>
</dbReference>
<sequence length="183" mass="19694">MVVQMPNGAGHTPADEDRAALIEALTRIISEWSAPDFLTGVVAREGVELDPGAIKMVTMLSTQGPQRPSLLSRNMVTGPSNVSKIAQRLMAAGLAEKISDPDDARAHQFALTESGYQVASTFVRAGSGLVDDLLHGWSPTERDELLRSLQKLERSTMALAAQFQNKTSSGSSERNTTTRNITT</sequence>
<dbReference type="GO" id="GO:0003700">
    <property type="term" value="F:DNA-binding transcription factor activity"/>
    <property type="evidence" value="ECO:0007669"/>
    <property type="project" value="InterPro"/>
</dbReference>
<dbReference type="InterPro" id="IPR039422">
    <property type="entry name" value="MarR/SlyA-like"/>
</dbReference>
<dbReference type="SUPFAM" id="SSF46785">
    <property type="entry name" value="Winged helix' DNA-binding domain"/>
    <property type="match status" value="1"/>
</dbReference>
<dbReference type="Proteomes" id="UP000246303">
    <property type="component" value="Unassembled WGS sequence"/>
</dbReference>
<name>A0A2V3DN74_9MICC</name>